<reference evidence="3 4" key="1">
    <citation type="submission" date="2018-03" db="EMBL/GenBank/DDBJ databases">
        <title>Genomic Encyclopedia of Archaeal and Bacterial Type Strains, Phase II (KMG-II): from individual species to whole genera.</title>
        <authorList>
            <person name="Goeker M."/>
        </authorList>
    </citation>
    <scope>NUCLEOTIDE SEQUENCE [LARGE SCALE GENOMIC DNA]</scope>
    <source>
        <strain evidence="3 4">DSM 45348</strain>
    </source>
</reference>
<feature type="transmembrane region" description="Helical" evidence="1">
    <location>
        <begin position="500"/>
        <end position="524"/>
    </location>
</feature>
<organism evidence="3 4">
    <name type="scientific">Pseudosporangium ferrugineum</name>
    <dbReference type="NCBI Taxonomy" id="439699"/>
    <lineage>
        <taxon>Bacteria</taxon>
        <taxon>Bacillati</taxon>
        <taxon>Actinomycetota</taxon>
        <taxon>Actinomycetes</taxon>
        <taxon>Micromonosporales</taxon>
        <taxon>Micromonosporaceae</taxon>
        <taxon>Pseudosporangium</taxon>
    </lineage>
</organism>
<proteinExistence type="predicted"/>
<dbReference type="InterPro" id="IPR029044">
    <property type="entry name" value="Nucleotide-diphossugar_trans"/>
</dbReference>
<dbReference type="SUPFAM" id="SSF53448">
    <property type="entry name" value="Nucleotide-diphospho-sugar transferases"/>
    <property type="match status" value="1"/>
</dbReference>
<evidence type="ECO:0000313" key="3">
    <source>
        <dbReference type="EMBL" id="PRY29842.1"/>
    </source>
</evidence>
<feature type="transmembrane region" description="Helical" evidence="1">
    <location>
        <begin position="236"/>
        <end position="256"/>
    </location>
</feature>
<evidence type="ECO:0000259" key="2">
    <source>
        <dbReference type="Pfam" id="PF00535"/>
    </source>
</evidence>
<accession>A0A2T0S8W2</accession>
<dbReference type="InterPro" id="IPR050834">
    <property type="entry name" value="Glycosyltransf_2"/>
</dbReference>
<feature type="transmembrane region" description="Helical" evidence="1">
    <location>
        <begin position="530"/>
        <end position="549"/>
    </location>
</feature>
<dbReference type="PANTHER" id="PTHR43685">
    <property type="entry name" value="GLYCOSYLTRANSFERASE"/>
    <property type="match status" value="1"/>
</dbReference>
<evidence type="ECO:0000256" key="1">
    <source>
        <dbReference type="SAM" id="Phobius"/>
    </source>
</evidence>
<dbReference type="PANTHER" id="PTHR43685:SF2">
    <property type="entry name" value="GLYCOSYLTRANSFERASE 2-LIKE DOMAIN-CONTAINING PROTEIN"/>
    <property type="match status" value="1"/>
</dbReference>
<comment type="caution">
    <text evidence="3">The sequence shown here is derived from an EMBL/GenBank/DDBJ whole genome shotgun (WGS) entry which is preliminary data.</text>
</comment>
<dbReference type="Proteomes" id="UP000239209">
    <property type="component" value="Unassembled WGS sequence"/>
</dbReference>
<dbReference type="GO" id="GO:0044010">
    <property type="term" value="P:single-species biofilm formation"/>
    <property type="evidence" value="ECO:0007669"/>
    <property type="project" value="TreeGrafter"/>
</dbReference>
<dbReference type="RefSeq" id="WP_106126547.1">
    <property type="nucleotide sequence ID" value="NZ_PVZG01000005.1"/>
</dbReference>
<gene>
    <name evidence="3" type="ORF">CLV70_10510</name>
</gene>
<feature type="transmembrane region" description="Helical" evidence="1">
    <location>
        <begin position="430"/>
        <end position="449"/>
    </location>
</feature>
<feature type="transmembrane region" description="Helical" evidence="1">
    <location>
        <begin position="561"/>
        <end position="580"/>
    </location>
</feature>
<dbReference type="Pfam" id="PF00535">
    <property type="entry name" value="Glycos_transf_2"/>
    <property type="match status" value="1"/>
</dbReference>
<protein>
    <submittedName>
        <fullName evidence="3">Lysylphosphatidylglycerol synthase-like protein</fullName>
    </submittedName>
</protein>
<feature type="transmembrane region" description="Helical" evidence="1">
    <location>
        <begin position="586"/>
        <end position="607"/>
    </location>
</feature>
<feature type="transmembrane region" description="Helical" evidence="1">
    <location>
        <begin position="326"/>
        <end position="343"/>
    </location>
</feature>
<dbReference type="InterPro" id="IPR001173">
    <property type="entry name" value="Glyco_trans_2-like"/>
</dbReference>
<sequence>MSLTVSVIIPSYNSARTLEASVRSVLAQTYPPHEVIVVDDRSTDGSPEIARRLPCRLVENAVNGGVSVARNAGAAAATGDVLFFLDADEALTPDSLAAAVEILEGDPGCGCVHGVTAPEPLIDDGPVEWYKTLHTYWWRWRRLGVVQTAFFAQGAVRRSVFEAAGGFDETLRDSEDLEFSDRLAPITRIVMTDRIMAGHDEEYRLGRLMSEQVRRSQLLARTVLGARRKGKASLTANRPLGILAVAAAAATAPFMVLGPAPAGLTALFLLTFACSDPGLLRLVVRYRGVRFVPFFLGVHLLIHLALLTGLAIGLLRMVLGGRPSRWLTPVVIVAALAGVGFALRRDGPAAAAALARPGAVPLVCAAAVANLAGLLVGMAAWRALVPLDGLVAARIFFLGQLGKYLPGRVWGVVTHVDLGRRAGVPAERMVTAYLVSIGLTILSGAGVGLLAAPGVWIAAPVLLFVACLVRPDLLNRPITLAARLLKRPVTPVPPARLRRALALAVVSWLISGLHLWAIAVALGAGPAGSAAVAVGAFALATVAGSLSVITPDGWGVREFALTAALATVLPLSAAGVAAIASRLVCVLVEVSISLAVLGLSRSAALGAPHARSVHP</sequence>
<keyword evidence="1" id="KW-0472">Membrane</keyword>
<keyword evidence="1" id="KW-0812">Transmembrane</keyword>
<name>A0A2T0S8W2_9ACTN</name>
<feature type="domain" description="Glycosyltransferase 2-like" evidence="2">
    <location>
        <begin position="6"/>
        <end position="108"/>
    </location>
</feature>
<dbReference type="EMBL" id="PVZG01000005">
    <property type="protein sequence ID" value="PRY29842.1"/>
    <property type="molecule type" value="Genomic_DNA"/>
</dbReference>
<keyword evidence="4" id="KW-1185">Reference proteome</keyword>
<dbReference type="AlphaFoldDB" id="A0A2T0S8W2"/>
<keyword evidence="1" id="KW-1133">Transmembrane helix</keyword>
<dbReference type="Gene3D" id="3.90.550.10">
    <property type="entry name" value="Spore Coat Polysaccharide Biosynthesis Protein SpsA, Chain A"/>
    <property type="match status" value="1"/>
</dbReference>
<feature type="transmembrane region" description="Helical" evidence="1">
    <location>
        <begin position="350"/>
        <end position="373"/>
    </location>
</feature>
<dbReference type="OrthoDB" id="3655479at2"/>
<feature type="transmembrane region" description="Helical" evidence="1">
    <location>
        <begin position="262"/>
        <end position="284"/>
    </location>
</feature>
<feature type="transmembrane region" description="Helical" evidence="1">
    <location>
        <begin position="291"/>
        <end position="314"/>
    </location>
</feature>
<evidence type="ECO:0000313" key="4">
    <source>
        <dbReference type="Proteomes" id="UP000239209"/>
    </source>
</evidence>